<keyword evidence="1 3" id="KW-0547">Nucleotide-binding</keyword>
<dbReference type="GO" id="GO:0005737">
    <property type="term" value="C:cytoplasm"/>
    <property type="evidence" value="ECO:0007669"/>
    <property type="project" value="UniProtKB-SubCell"/>
</dbReference>
<dbReference type="RefSeq" id="WP_150092969.1">
    <property type="nucleotide sequence ID" value="NZ_JBFUOH010000048.1"/>
</dbReference>
<dbReference type="InterPro" id="IPR012340">
    <property type="entry name" value="NA-bd_OB-fold"/>
</dbReference>
<evidence type="ECO:0000256" key="3">
    <source>
        <dbReference type="HAMAP-Rule" id="MF_01820"/>
    </source>
</evidence>
<dbReference type="GO" id="GO:0019843">
    <property type="term" value="F:rRNA binding"/>
    <property type="evidence" value="ECO:0007669"/>
    <property type="project" value="UniProtKB-KW"/>
</dbReference>
<dbReference type="InterPro" id="IPR027417">
    <property type="entry name" value="P-loop_NTPase"/>
</dbReference>
<feature type="binding site" evidence="3">
    <location>
        <begin position="210"/>
        <end position="218"/>
    </location>
    <ligand>
        <name>GTP</name>
        <dbReference type="ChEBI" id="CHEBI:37565"/>
    </ligand>
</feature>
<dbReference type="EC" id="3.6.1.-" evidence="3"/>
<keyword evidence="3" id="KW-0690">Ribosome biogenesis</keyword>
<dbReference type="InterPro" id="IPR010914">
    <property type="entry name" value="RsgA_GTPase_dom"/>
</dbReference>
<evidence type="ECO:0000259" key="4">
    <source>
        <dbReference type="PROSITE" id="PS50936"/>
    </source>
</evidence>
<protein>
    <recommendedName>
        <fullName evidence="3">Small ribosomal subunit biogenesis GTPase RsgA</fullName>
        <ecNumber evidence="3">3.6.1.-</ecNumber>
    </recommendedName>
</protein>
<dbReference type="GO" id="GO:0042274">
    <property type="term" value="P:ribosomal small subunit biogenesis"/>
    <property type="evidence" value="ECO:0007669"/>
    <property type="project" value="UniProtKB-UniRule"/>
</dbReference>
<accession>A0A5M8FM35</accession>
<evidence type="ECO:0000256" key="2">
    <source>
        <dbReference type="ARBA" id="ARBA00023134"/>
    </source>
</evidence>
<keyword evidence="3" id="KW-0862">Zinc</keyword>
<sequence>MPRRRLSQRQIERIRAIQDRRRRRLEERTTDVMEQLDDAEPRAGRVVVRHGSNLAVEDDQGQVHHCLLRRNIGQPVCGDRVVWQPTGTAAGVVTALQPRDTVLSRPDYGGRDKPLAANISLIIVVVAPRPAPSGYLVDQYLVAAELIGVQALILANKMDLIDPPERGAFLQAFAHYPAIGYPLLPVSVKQDPQLEALRPHLAERTSILLGQSGVGKSSIVQALMPDRDIQIGRLSKATGLGRHTTSASTCYRLANGGHLIDSPGVRSFRLGAISRSQLEQGFREFAPFLGHCRFADCSHRHEPGCALRAACEQGIIAPQRMESFHHLAGLAAG</sequence>
<dbReference type="GO" id="GO:0003924">
    <property type="term" value="F:GTPase activity"/>
    <property type="evidence" value="ECO:0007669"/>
    <property type="project" value="UniProtKB-UniRule"/>
</dbReference>
<feature type="domain" description="EngC GTPase" evidence="4">
    <location>
        <begin position="117"/>
        <end position="266"/>
    </location>
</feature>
<evidence type="ECO:0000313" key="6">
    <source>
        <dbReference type="EMBL" id="KAA6185070.1"/>
    </source>
</evidence>
<dbReference type="EMBL" id="VWXX01000013">
    <property type="protein sequence ID" value="KAA6185070.1"/>
    <property type="molecule type" value="Genomic_DNA"/>
</dbReference>
<comment type="similarity">
    <text evidence="3">Belongs to the TRAFAC class YlqF/YawG GTPase family. RsgA subfamily.</text>
</comment>
<dbReference type="NCBIfam" id="TIGR00157">
    <property type="entry name" value="ribosome small subunit-dependent GTPase A"/>
    <property type="match status" value="1"/>
</dbReference>
<dbReference type="PROSITE" id="PS50936">
    <property type="entry name" value="ENGC_GTPASE"/>
    <property type="match status" value="1"/>
</dbReference>
<dbReference type="Gene3D" id="2.40.50.140">
    <property type="entry name" value="Nucleic acid-binding proteins"/>
    <property type="match status" value="1"/>
</dbReference>
<name>A0A5M8FM35_9GAMM</name>
<evidence type="ECO:0000256" key="1">
    <source>
        <dbReference type="ARBA" id="ARBA00022741"/>
    </source>
</evidence>
<dbReference type="AlphaFoldDB" id="A0A5M8FM35"/>
<dbReference type="GO" id="GO:0046872">
    <property type="term" value="F:metal ion binding"/>
    <property type="evidence" value="ECO:0007669"/>
    <property type="project" value="UniProtKB-KW"/>
</dbReference>
<dbReference type="InterPro" id="IPR030378">
    <property type="entry name" value="G_CP_dom"/>
</dbReference>
<dbReference type="CDD" id="cd01854">
    <property type="entry name" value="YjeQ_EngC"/>
    <property type="match status" value="1"/>
</dbReference>
<dbReference type="HAMAP" id="MF_01820">
    <property type="entry name" value="GTPase_RsgA"/>
    <property type="match status" value="1"/>
</dbReference>
<keyword evidence="3" id="KW-0694">RNA-binding</keyword>
<keyword evidence="3" id="KW-0479">Metal-binding</keyword>
<dbReference type="GO" id="GO:0005525">
    <property type="term" value="F:GTP binding"/>
    <property type="evidence" value="ECO:0007669"/>
    <property type="project" value="UniProtKB-UniRule"/>
</dbReference>
<feature type="binding site" evidence="3">
    <location>
        <position position="292"/>
    </location>
    <ligand>
        <name>Zn(2+)</name>
        <dbReference type="ChEBI" id="CHEBI:29105"/>
    </ligand>
</feature>
<feature type="binding site" evidence="3">
    <location>
        <position position="305"/>
    </location>
    <ligand>
        <name>Zn(2+)</name>
        <dbReference type="ChEBI" id="CHEBI:29105"/>
    </ligand>
</feature>
<keyword evidence="3" id="KW-0963">Cytoplasm</keyword>
<feature type="binding site" evidence="3">
    <location>
        <position position="299"/>
    </location>
    <ligand>
        <name>Zn(2+)</name>
        <dbReference type="ChEBI" id="CHEBI:29105"/>
    </ligand>
</feature>
<dbReference type="Gene3D" id="3.40.50.300">
    <property type="entry name" value="P-loop containing nucleotide triphosphate hydrolases"/>
    <property type="match status" value="1"/>
</dbReference>
<feature type="binding site" evidence="3">
    <location>
        <position position="297"/>
    </location>
    <ligand>
        <name>Zn(2+)</name>
        <dbReference type="ChEBI" id="CHEBI:29105"/>
    </ligand>
</feature>
<reference evidence="6 7" key="1">
    <citation type="submission" date="2019-09" db="EMBL/GenBank/DDBJ databases">
        <title>Whole-genome sequence of the purple sulfur bacterium Thiohalocapsa marina DSM 19078.</title>
        <authorList>
            <person name="Kyndt J.A."/>
            <person name="Meyer T.E."/>
        </authorList>
    </citation>
    <scope>NUCLEOTIDE SEQUENCE [LARGE SCALE GENOMIC DNA]</scope>
    <source>
        <strain evidence="6 7">DSM 19078</strain>
    </source>
</reference>
<keyword evidence="7" id="KW-1185">Reference proteome</keyword>
<dbReference type="Gene3D" id="1.10.40.50">
    <property type="entry name" value="Probable gtpase engc, domain 3"/>
    <property type="match status" value="1"/>
</dbReference>
<comment type="subcellular location">
    <subcellularLocation>
        <location evidence="3">Cytoplasm</location>
    </subcellularLocation>
</comment>
<dbReference type="OrthoDB" id="9809485at2"/>
<dbReference type="PANTHER" id="PTHR32120">
    <property type="entry name" value="SMALL RIBOSOMAL SUBUNIT BIOGENESIS GTPASE RSGA"/>
    <property type="match status" value="1"/>
</dbReference>
<comment type="cofactor">
    <cofactor evidence="3">
        <name>Zn(2+)</name>
        <dbReference type="ChEBI" id="CHEBI:29105"/>
    </cofactor>
    <text evidence="3">Binds 1 zinc ion per subunit.</text>
</comment>
<evidence type="ECO:0000313" key="7">
    <source>
        <dbReference type="Proteomes" id="UP000322981"/>
    </source>
</evidence>
<dbReference type="Pfam" id="PF03193">
    <property type="entry name" value="RsgA_GTPase"/>
    <property type="match status" value="1"/>
</dbReference>
<dbReference type="Proteomes" id="UP000322981">
    <property type="component" value="Unassembled WGS sequence"/>
</dbReference>
<keyword evidence="2 3" id="KW-0342">GTP-binding</keyword>
<proteinExistence type="inferred from homology"/>
<dbReference type="SUPFAM" id="SSF52540">
    <property type="entry name" value="P-loop containing nucleoside triphosphate hydrolases"/>
    <property type="match status" value="1"/>
</dbReference>
<dbReference type="InterPro" id="IPR004881">
    <property type="entry name" value="Ribosome_biogen_GTPase_RsgA"/>
</dbReference>
<dbReference type="PROSITE" id="PS51721">
    <property type="entry name" value="G_CP"/>
    <property type="match status" value="1"/>
</dbReference>
<evidence type="ECO:0000259" key="5">
    <source>
        <dbReference type="PROSITE" id="PS51721"/>
    </source>
</evidence>
<dbReference type="PANTHER" id="PTHR32120:SF11">
    <property type="entry name" value="SMALL RIBOSOMAL SUBUNIT BIOGENESIS GTPASE RSGA 1, MITOCHONDRIAL-RELATED"/>
    <property type="match status" value="1"/>
</dbReference>
<gene>
    <name evidence="3 6" type="primary">rsgA</name>
    <name evidence="6" type="ORF">F2Q65_10095</name>
</gene>
<comment type="function">
    <text evidence="3">One of several proteins that assist in the late maturation steps of the functional core of the 30S ribosomal subunit. Helps release RbfA from mature subunits. May play a role in the assembly of ribosomal proteins into the subunit. Circularly permuted GTPase that catalyzes slow GTP hydrolysis, GTPase activity is stimulated by the 30S ribosomal subunit.</text>
</comment>
<comment type="subunit">
    <text evidence="3">Monomer. Associates with 30S ribosomal subunit, binds 16S rRNA.</text>
</comment>
<feature type="domain" description="CP-type G" evidence="5">
    <location>
        <begin position="100"/>
        <end position="268"/>
    </location>
</feature>
<dbReference type="NCBIfam" id="NF008931">
    <property type="entry name" value="PRK12288.1"/>
    <property type="match status" value="1"/>
</dbReference>
<feature type="binding site" evidence="3">
    <location>
        <begin position="156"/>
        <end position="159"/>
    </location>
    <ligand>
        <name>GTP</name>
        <dbReference type="ChEBI" id="CHEBI:37565"/>
    </ligand>
</feature>
<organism evidence="6 7">
    <name type="scientific">Thiohalocapsa marina</name>
    <dbReference type="NCBI Taxonomy" id="424902"/>
    <lineage>
        <taxon>Bacteria</taxon>
        <taxon>Pseudomonadati</taxon>
        <taxon>Pseudomonadota</taxon>
        <taxon>Gammaproteobacteria</taxon>
        <taxon>Chromatiales</taxon>
        <taxon>Chromatiaceae</taxon>
        <taxon>Thiohalocapsa</taxon>
    </lineage>
</organism>
<comment type="caution">
    <text evidence="6">The sequence shown here is derived from an EMBL/GenBank/DDBJ whole genome shotgun (WGS) entry which is preliminary data.</text>
</comment>
<keyword evidence="3" id="KW-0699">rRNA-binding</keyword>
<keyword evidence="3 6" id="KW-0378">Hydrolase</keyword>